<evidence type="ECO:0000256" key="1">
    <source>
        <dbReference type="SAM" id="MobiDB-lite"/>
    </source>
</evidence>
<evidence type="ECO:0000313" key="2">
    <source>
        <dbReference type="EnsemblPlants" id="AUR62001912-RA:cds"/>
    </source>
</evidence>
<dbReference type="EnsemblPlants" id="AUR62001912-RA">
    <property type="protein sequence ID" value="AUR62001912-RA:cds"/>
    <property type="gene ID" value="AUR62001912"/>
</dbReference>
<feature type="compositionally biased region" description="Basic and acidic residues" evidence="1">
    <location>
        <begin position="1"/>
        <end position="12"/>
    </location>
</feature>
<dbReference type="OMA" id="QANDVIP"/>
<proteinExistence type="predicted"/>
<protein>
    <submittedName>
        <fullName evidence="2">Uncharacterized protein</fullName>
    </submittedName>
</protein>
<feature type="region of interest" description="Disordered" evidence="1">
    <location>
        <begin position="142"/>
        <end position="164"/>
    </location>
</feature>
<keyword evidence="3" id="KW-1185">Reference proteome</keyword>
<dbReference type="Gramene" id="AUR62001912-RA">
    <property type="protein sequence ID" value="AUR62001912-RA:cds"/>
    <property type="gene ID" value="AUR62001912"/>
</dbReference>
<sequence>MEGAKRNADSMDKTSFITNNNNNVPNATEIPTGSSSGSQIYDSFVPIRLPPLPYYSTLGAYSNIPPSWRNTGNFSSVRPALGSSSSNQPAEIEGSLTNILTSENEERHSKKICLENRDGERFQPSNQANDVIPTSNYLSELERTTAGADSSSSAGNATSSAVENPPPVAAIEFGGRIIPATPVQLVPVMNPEPQPSAFSVPPTPQATDFTTYMNMKSRQYAERAYYTSPTIMAPSQAEDILGEEEDGAVAPGLTEEQIVNAMKTEKYKPNTTTTDSSCPICWDEMGMTNGVYLAEVKFP</sequence>
<feature type="compositionally biased region" description="Polar residues" evidence="1">
    <location>
        <begin position="13"/>
        <end position="37"/>
    </location>
</feature>
<reference evidence="2" key="1">
    <citation type="journal article" date="2017" name="Nature">
        <title>The genome of Chenopodium quinoa.</title>
        <authorList>
            <person name="Jarvis D.E."/>
            <person name="Ho Y.S."/>
            <person name="Lightfoot D.J."/>
            <person name="Schmoeckel S.M."/>
            <person name="Li B."/>
            <person name="Borm T.J.A."/>
            <person name="Ohyanagi H."/>
            <person name="Mineta K."/>
            <person name="Michell C.T."/>
            <person name="Saber N."/>
            <person name="Kharbatia N.M."/>
            <person name="Rupper R.R."/>
            <person name="Sharp A.R."/>
            <person name="Dally N."/>
            <person name="Boughton B.A."/>
            <person name="Woo Y.H."/>
            <person name="Gao G."/>
            <person name="Schijlen E.G.W.M."/>
            <person name="Guo X."/>
            <person name="Momin A.A."/>
            <person name="Negrao S."/>
            <person name="Al-Babili S."/>
            <person name="Gehring C."/>
            <person name="Roessner U."/>
            <person name="Jung C."/>
            <person name="Murphy K."/>
            <person name="Arold S.T."/>
            <person name="Gojobori T."/>
            <person name="van der Linden C.G."/>
            <person name="van Loo E.N."/>
            <person name="Jellen E.N."/>
            <person name="Maughan P.J."/>
            <person name="Tester M."/>
        </authorList>
    </citation>
    <scope>NUCLEOTIDE SEQUENCE [LARGE SCALE GENOMIC DNA]</scope>
    <source>
        <strain evidence="2">cv. PI 614886</strain>
    </source>
</reference>
<name>A0A803KSA4_CHEQI</name>
<dbReference type="AlphaFoldDB" id="A0A803KSA4"/>
<feature type="region of interest" description="Disordered" evidence="1">
    <location>
        <begin position="1"/>
        <end position="37"/>
    </location>
</feature>
<reference evidence="2" key="2">
    <citation type="submission" date="2021-03" db="UniProtKB">
        <authorList>
            <consortium name="EnsemblPlants"/>
        </authorList>
    </citation>
    <scope>IDENTIFICATION</scope>
</reference>
<accession>A0A803KSA4</accession>
<dbReference type="Proteomes" id="UP000596660">
    <property type="component" value="Unplaced"/>
</dbReference>
<feature type="compositionally biased region" description="Low complexity" evidence="1">
    <location>
        <begin position="144"/>
        <end position="161"/>
    </location>
</feature>
<evidence type="ECO:0000313" key="3">
    <source>
        <dbReference type="Proteomes" id="UP000596660"/>
    </source>
</evidence>
<organism evidence="2 3">
    <name type="scientific">Chenopodium quinoa</name>
    <name type="common">Quinoa</name>
    <dbReference type="NCBI Taxonomy" id="63459"/>
    <lineage>
        <taxon>Eukaryota</taxon>
        <taxon>Viridiplantae</taxon>
        <taxon>Streptophyta</taxon>
        <taxon>Embryophyta</taxon>
        <taxon>Tracheophyta</taxon>
        <taxon>Spermatophyta</taxon>
        <taxon>Magnoliopsida</taxon>
        <taxon>eudicotyledons</taxon>
        <taxon>Gunneridae</taxon>
        <taxon>Pentapetalae</taxon>
        <taxon>Caryophyllales</taxon>
        <taxon>Chenopodiaceae</taxon>
        <taxon>Chenopodioideae</taxon>
        <taxon>Atripliceae</taxon>
        <taxon>Chenopodium</taxon>
    </lineage>
</organism>